<dbReference type="PROSITE" id="PS00216">
    <property type="entry name" value="SUGAR_TRANSPORT_1"/>
    <property type="match status" value="1"/>
</dbReference>
<feature type="transmembrane region" description="Helical" evidence="9">
    <location>
        <begin position="950"/>
        <end position="970"/>
    </location>
</feature>
<dbReference type="EMBL" id="LFZN01000065">
    <property type="protein sequence ID" value="KXT00903.1"/>
    <property type="molecule type" value="Genomic_DNA"/>
</dbReference>
<evidence type="ECO:0000313" key="12">
    <source>
        <dbReference type="Proteomes" id="UP000070133"/>
    </source>
</evidence>
<gene>
    <name evidence="11" type="ORF">AC578_5717</name>
</gene>
<keyword evidence="5" id="KW-0249">Electron transport</keyword>
<organism evidence="11 12">
    <name type="scientific">Pseudocercospora eumusae</name>
    <dbReference type="NCBI Taxonomy" id="321146"/>
    <lineage>
        <taxon>Eukaryota</taxon>
        <taxon>Fungi</taxon>
        <taxon>Dikarya</taxon>
        <taxon>Ascomycota</taxon>
        <taxon>Pezizomycotina</taxon>
        <taxon>Dothideomycetes</taxon>
        <taxon>Dothideomycetidae</taxon>
        <taxon>Mycosphaerellales</taxon>
        <taxon>Mycosphaerellaceae</taxon>
        <taxon>Pseudocercospora</taxon>
    </lineage>
</organism>
<evidence type="ECO:0000313" key="11">
    <source>
        <dbReference type="EMBL" id="KXT00903.1"/>
    </source>
</evidence>
<dbReference type="InterPro" id="IPR015920">
    <property type="entry name" value="Cellobiose_DH-like_cyt"/>
</dbReference>
<feature type="region of interest" description="Disordered" evidence="8">
    <location>
        <begin position="500"/>
        <end position="522"/>
    </location>
</feature>
<feature type="transmembrane region" description="Helical" evidence="9">
    <location>
        <begin position="1048"/>
        <end position="1067"/>
    </location>
</feature>
<dbReference type="CDD" id="cd09630">
    <property type="entry name" value="CDH_like_cytochrome"/>
    <property type="match status" value="1"/>
</dbReference>
<feature type="transmembrane region" description="Helical" evidence="9">
    <location>
        <begin position="94"/>
        <end position="115"/>
    </location>
</feature>
<accession>A0A139HEP9</accession>
<dbReference type="InterPro" id="IPR036259">
    <property type="entry name" value="MFS_trans_sf"/>
</dbReference>
<feature type="transmembrane region" description="Helical" evidence="9">
    <location>
        <begin position="982"/>
        <end position="1000"/>
    </location>
</feature>
<evidence type="ECO:0000259" key="10">
    <source>
        <dbReference type="PROSITE" id="PS50850"/>
    </source>
</evidence>
<evidence type="ECO:0000256" key="7">
    <source>
        <dbReference type="ARBA" id="ARBA00023136"/>
    </source>
</evidence>
<dbReference type="PANTHER" id="PTHR47797:SF1">
    <property type="entry name" value="CYTOCHROME B561 DOMAIN-CONTAINING PROTEIN-RELATED"/>
    <property type="match status" value="1"/>
</dbReference>
<feature type="transmembrane region" description="Helical" evidence="9">
    <location>
        <begin position="913"/>
        <end position="938"/>
    </location>
</feature>
<evidence type="ECO:0000256" key="3">
    <source>
        <dbReference type="ARBA" id="ARBA00022448"/>
    </source>
</evidence>
<feature type="compositionally biased region" description="Basic and acidic residues" evidence="8">
    <location>
        <begin position="1088"/>
        <end position="1100"/>
    </location>
</feature>
<dbReference type="InterPro" id="IPR020846">
    <property type="entry name" value="MFS_dom"/>
</dbReference>
<feature type="domain" description="Major facilitator superfamily (MFS) profile" evidence="10">
    <location>
        <begin position="14"/>
        <end position="446"/>
    </location>
</feature>
<proteinExistence type="inferred from homology"/>
<feature type="transmembrane region" description="Helical" evidence="9">
    <location>
        <begin position="160"/>
        <end position="182"/>
    </location>
</feature>
<name>A0A139HEP9_9PEZI</name>
<dbReference type="Proteomes" id="UP000070133">
    <property type="component" value="Unassembled WGS sequence"/>
</dbReference>
<evidence type="ECO:0000256" key="1">
    <source>
        <dbReference type="ARBA" id="ARBA00004141"/>
    </source>
</evidence>
<dbReference type="InterPro" id="IPR005829">
    <property type="entry name" value="Sugar_transporter_CS"/>
</dbReference>
<feature type="transmembrane region" description="Helical" evidence="9">
    <location>
        <begin position="529"/>
        <end position="547"/>
    </location>
</feature>
<evidence type="ECO:0000256" key="4">
    <source>
        <dbReference type="ARBA" id="ARBA00022692"/>
    </source>
</evidence>
<dbReference type="Gene3D" id="2.60.40.1210">
    <property type="entry name" value="Cellobiose dehydrogenase, cytochrome domain"/>
    <property type="match status" value="1"/>
</dbReference>
<dbReference type="Pfam" id="PF16010">
    <property type="entry name" value="CDH-cyt"/>
    <property type="match status" value="1"/>
</dbReference>
<comment type="caution">
    <text evidence="11">The sequence shown here is derived from an EMBL/GenBank/DDBJ whole genome shotgun (WGS) entry which is preliminary data.</text>
</comment>
<comment type="subcellular location">
    <subcellularLocation>
        <location evidence="1">Membrane</location>
        <topology evidence="1">Multi-pass membrane protein</topology>
    </subcellularLocation>
</comment>
<dbReference type="PROSITE" id="PS50850">
    <property type="entry name" value="MFS"/>
    <property type="match status" value="1"/>
</dbReference>
<dbReference type="SUPFAM" id="SSF103473">
    <property type="entry name" value="MFS general substrate transporter"/>
    <property type="match status" value="1"/>
</dbReference>
<dbReference type="InterPro" id="IPR003663">
    <property type="entry name" value="Sugar/inositol_transpt"/>
</dbReference>
<feature type="transmembrane region" description="Helical" evidence="9">
    <location>
        <begin position="122"/>
        <end position="140"/>
    </location>
</feature>
<dbReference type="OrthoDB" id="19261at2759"/>
<evidence type="ECO:0000256" key="9">
    <source>
        <dbReference type="SAM" id="Phobius"/>
    </source>
</evidence>
<dbReference type="GO" id="GO:0016020">
    <property type="term" value="C:membrane"/>
    <property type="evidence" value="ECO:0007669"/>
    <property type="project" value="UniProtKB-SubCell"/>
</dbReference>
<feature type="region of interest" description="Disordered" evidence="8">
    <location>
        <begin position="1075"/>
        <end position="1100"/>
    </location>
</feature>
<keyword evidence="12" id="KW-1185">Reference proteome</keyword>
<keyword evidence="6 9" id="KW-1133">Transmembrane helix</keyword>
<protein>
    <recommendedName>
        <fullName evidence="10">Major facilitator superfamily (MFS) profile domain-containing protein</fullName>
    </recommendedName>
</protein>
<dbReference type="SUPFAM" id="SSF49344">
    <property type="entry name" value="CBD9-like"/>
    <property type="match status" value="1"/>
</dbReference>
<evidence type="ECO:0000256" key="2">
    <source>
        <dbReference type="ARBA" id="ARBA00010992"/>
    </source>
</evidence>
<feature type="transmembrane region" description="Helical" evidence="9">
    <location>
        <begin position="359"/>
        <end position="381"/>
    </location>
</feature>
<dbReference type="CDD" id="cd08760">
    <property type="entry name" value="Cyt_b561_FRRS1_like"/>
    <property type="match status" value="1"/>
</dbReference>
<dbReference type="Gene3D" id="1.20.1250.20">
    <property type="entry name" value="MFS general substrate transporter like domains"/>
    <property type="match status" value="1"/>
</dbReference>
<dbReference type="InterPro" id="IPR005828">
    <property type="entry name" value="MFS_sugar_transport-like"/>
</dbReference>
<feature type="transmembrane region" description="Helical" evidence="9">
    <location>
        <begin position="254"/>
        <end position="274"/>
    </location>
</feature>
<keyword evidence="4 9" id="KW-0812">Transmembrane</keyword>
<reference evidence="11 12" key="1">
    <citation type="submission" date="2015-07" db="EMBL/GenBank/DDBJ databases">
        <title>Comparative genomics of the Sigatoka disease complex on banana suggests a link between parallel evolutionary changes in Pseudocercospora fijiensis and Pseudocercospora eumusae and increased virulence on the banana host.</title>
        <authorList>
            <person name="Chang T.-C."/>
            <person name="Salvucci A."/>
            <person name="Crous P.W."/>
            <person name="Stergiopoulos I."/>
        </authorList>
    </citation>
    <scope>NUCLEOTIDE SEQUENCE [LARGE SCALE GENOMIC DNA]</scope>
    <source>
        <strain evidence="11 12">CBS 114824</strain>
    </source>
</reference>
<dbReference type="AlphaFoldDB" id="A0A139HEP9"/>
<dbReference type="SMART" id="SM00664">
    <property type="entry name" value="DoH"/>
    <property type="match status" value="1"/>
</dbReference>
<dbReference type="PROSITE" id="PS00217">
    <property type="entry name" value="SUGAR_TRANSPORT_2"/>
    <property type="match status" value="1"/>
</dbReference>
<feature type="transmembrane region" description="Helical" evidence="9">
    <location>
        <begin position="423"/>
        <end position="442"/>
    </location>
</feature>
<dbReference type="SMART" id="SM00665">
    <property type="entry name" value="B561"/>
    <property type="match status" value="1"/>
</dbReference>
<dbReference type="Pfam" id="PF00083">
    <property type="entry name" value="Sugar_tr"/>
    <property type="match status" value="1"/>
</dbReference>
<sequence>MAIGSQSSTYNKLVTGFVALGSLTYGYCTSVISSTIGQPGWYQYFNLPQQGEPGYGGRTTSTIATANGVFSAGGAVGALFVMWAADYFGRKCSIQIGAVFCMVGGAFQGGAAALAMFQVGRVLSGIGIGILVTVCPMYLSEMSPPFIRGWLVGHHPIFLVFGYMLGIRCLPPMILLIGSPWVPRSPRWLISKRRLQEPMAILQKLRRSSEDPNAMAAKEEFYQILEQLRLDQQKLRHTGMSAWKAVWMKKSYRWRMVMGFLIQWGAEFAGPLIINNYAVILYTNLGQSGGMPLLLSAVWLTTASLIYNPLGAWLHDKVSSRRWTFMIGLAGCLVTTSCLSAMIANYAGTKNKVGNGFGIFFMFLYLAFQGTGCDTTMYLWVSEIFPTEIRSIGMGFSLFGQFASTIVLLQTAPIGFAQVGWKYFLVVICWCIVFIPVVYFYFPETARLTLEEINQKFGDDVAVHLTDATAAQRRALDHDLDYDAHLTTYSMVGSEDNANAQQQQHRLRKNQPKTLPRTHQRKPTATMQMVAVLLALVTVAAASPIIIETREAQLNGALLCPLLGTPLCASQCRLITGADGQCAPNGKLDHLSRLALPTKSWIILRVPWQDMAFRALLLASYRADTRQQDFLSAEESNWDNKQLAEICFLATRVGRPQVRASTVRGLDTTIFRTDQDSSESIKVYSSIARAIMMRRSLGKVLALAFLPSAFALAAVSKTCPSSTSGICYSLSIPDQTAQSGNGDIFFQVSGPATSHEWVALGQGQGMSGANIFVIYLSADGKNVTVSPRLGAGHTEPQHRDGQSANITLLAGSGVENGTLTANVRCAGCSSWSGGVMNFTGTGGSWIYASKSGTPIQSDDLASDISYHDDHGVFNWDFTNAKGGQVSANANPFLAATASKASTQATGGGVSDSYIIAHAVFACLAVAFILPIGGILIRVANLPNLVIIHSAIQYLGLSFYIIAFGLGAYYASKEDYWSNRHPIIGTVVFGLMLTQPLWGVIHHRMYKKTQGRTISSWFHLSVGRIVILLGIINGGLGLQLGRKSKGAKIGYGVGAGIMGLLYILAILYGENKRRSSRRNESASTGGHMNGDKIEHKDSHNP</sequence>
<dbReference type="InterPro" id="IPR006593">
    <property type="entry name" value="Cyt_b561/ferric_Rdtase_TM"/>
</dbReference>
<feature type="transmembrane region" description="Helical" evidence="9">
    <location>
        <begin position="68"/>
        <end position="88"/>
    </location>
</feature>
<evidence type="ECO:0000256" key="8">
    <source>
        <dbReference type="SAM" id="MobiDB-lite"/>
    </source>
</evidence>
<feature type="transmembrane region" description="Helical" evidence="9">
    <location>
        <begin position="1012"/>
        <end position="1036"/>
    </location>
</feature>
<feature type="compositionally biased region" description="Basic residues" evidence="8">
    <location>
        <begin position="505"/>
        <end position="522"/>
    </location>
</feature>
<dbReference type="InterPro" id="IPR005018">
    <property type="entry name" value="DOMON_domain"/>
</dbReference>
<evidence type="ECO:0000256" key="6">
    <source>
        <dbReference type="ARBA" id="ARBA00022989"/>
    </source>
</evidence>
<dbReference type="GO" id="GO:0022857">
    <property type="term" value="F:transmembrane transporter activity"/>
    <property type="evidence" value="ECO:0007669"/>
    <property type="project" value="InterPro"/>
</dbReference>
<keyword evidence="3" id="KW-0813">Transport</keyword>
<dbReference type="PANTHER" id="PTHR47797">
    <property type="entry name" value="DEHYDROGENASE, PUTATIVE (AFU_ORTHOLOGUE AFUA_8G05805)-RELATED"/>
    <property type="match status" value="1"/>
</dbReference>
<feature type="transmembrane region" description="Helical" evidence="9">
    <location>
        <begin position="294"/>
        <end position="314"/>
    </location>
</feature>
<keyword evidence="7 9" id="KW-0472">Membrane</keyword>
<dbReference type="PRINTS" id="PR00171">
    <property type="entry name" value="SUGRTRNSPORT"/>
</dbReference>
<evidence type="ECO:0000256" key="5">
    <source>
        <dbReference type="ARBA" id="ARBA00022982"/>
    </source>
</evidence>
<feature type="transmembrane region" description="Helical" evidence="9">
    <location>
        <begin position="326"/>
        <end position="347"/>
    </location>
</feature>
<comment type="similarity">
    <text evidence="2">Belongs to the major facilitator superfamily. Sugar transporter (TC 2.A.1.1) family.</text>
</comment>
<feature type="transmembrane region" description="Helical" evidence="9">
    <location>
        <begin position="393"/>
        <end position="417"/>
    </location>
</feature>